<dbReference type="Proteomes" id="UP000637632">
    <property type="component" value="Unassembled WGS sequence"/>
</dbReference>
<name>A0ABR6XGM9_9BURK</name>
<reference evidence="1 2" key="1">
    <citation type="submission" date="2020-08" db="EMBL/GenBank/DDBJ databases">
        <title>Novel species isolated from subtropical streams in China.</title>
        <authorList>
            <person name="Lu H."/>
        </authorList>
    </citation>
    <scope>NUCLEOTIDE SEQUENCE [LARGE SCALE GENOMIC DNA]</scope>
    <source>
        <strain evidence="1 2">CCTCC AB 2015119</strain>
    </source>
</reference>
<comment type="caution">
    <text evidence="1">The sequence shown here is derived from an EMBL/GenBank/DDBJ whole genome shotgun (WGS) entry which is preliminary data.</text>
</comment>
<dbReference type="EMBL" id="JACOFT010000003">
    <property type="protein sequence ID" value="MBC3812057.1"/>
    <property type="molecule type" value="Genomic_DNA"/>
</dbReference>
<dbReference type="RefSeq" id="WP_190479596.1">
    <property type="nucleotide sequence ID" value="NZ_JACOFT010000003.1"/>
</dbReference>
<protein>
    <submittedName>
        <fullName evidence="1">Uncharacterized protein</fullName>
    </submittedName>
</protein>
<sequence>MTIYTDLSQLPKISTEELKTLGATSGTLNVKVIEVDGYYLPMIHYAPPEGELQLRGFIIDGENILATVELADVTTALEEVLGAPNLLLDVEVPEGTTMH</sequence>
<accession>A0ABR6XGM9</accession>
<gene>
    <name evidence="1" type="ORF">H8K26_11430</name>
</gene>
<evidence type="ECO:0000313" key="1">
    <source>
        <dbReference type="EMBL" id="MBC3812057.1"/>
    </source>
</evidence>
<proteinExistence type="predicted"/>
<evidence type="ECO:0000313" key="2">
    <source>
        <dbReference type="Proteomes" id="UP000637632"/>
    </source>
</evidence>
<organism evidence="1 2">
    <name type="scientific">Undibacterium aquatile</name>
    <dbReference type="NCBI Taxonomy" id="1537398"/>
    <lineage>
        <taxon>Bacteria</taxon>
        <taxon>Pseudomonadati</taxon>
        <taxon>Pseudomonadota</taxon>
        <taxon>Betaproteobacteria</taxon>
        <taxon>Burkholderiales</taxon>
        <taxon>Oxalobacteraceae</taxon>
        <taxon>Undibacterium</taxon>
    </lineage>
</organism>
<keyword evidence="2" id="KW-1185">Reference proteome</keyword>